<dbReference type="SUPFAM" id="SSF160379">
    <property type="entry name" value="SP0830-like"/>
    <property type="match status" value="1"/>
</dbReference>
<keyword evidence="2" id="KW-1185">Reference proteome</keyword>
<name>A0A2T3G525_9FIRM</name>
<dbReference type="Gene3D" id="3.30.70.1260">
    <property type="entry name" value="bacterial protein sp0830 like"/>
    <property type="match status" value="1"/>
</dbReference>
<dbReference type="Proteomes" id="UP000240974">
    <property type="component" value="Unassembled WGS sequence"/>
</dbReference>
<dbReference type="AlphaFoldDB" id="A0A2T3G525"/>
<dbReference type="RefSeq" id="WP_107029485.1">
    <property type="nucleotide sequence ID" value="NZ_JADPGG010000015.1"/>
</dbReference>
<dbReference type="PIRSF" id="PIRSF008502">
    <property type="entry name" value="UCP008502"/>
    <property type="match status" value="1"/>
</dbReference>
<reference evidence="1 2" key="1">
    <citation type="journal article" date="2019" name="Int. J. Syst. Evol. Microbiol.">
        <title>Faecalibacillus intestinalis gen. nov., sp. nov. and Faecalibacillus faecis sp. nov., isolated from human faeces.</title>
        <authorList>
            <person name="Seo B."/>
            <person name="Jeon K."/>
            <person name="Baek I."/>
            <person name="Lee Y.M."/>
            <person name="Baek K."/>
            <person name="Ko G."/>
        </authorList>
    </citation>
    <scope>NUCLEOTIDE SEQUENCE [LARGE SCALE GENOMIC DNA]</scope>
    <source>
        <strain evidence="1 2">SNUG30099</strain>
    </source>
</reference>
<comment type="caution">
    <text evidence="1">The sequence shown here is derived from an EMBL/GenBank/DDBJ whole genome shotgun (WGS) entry which is preliminary data.</text>
</comment>
<dbReference type="Pfam" id="PF08002">
    <property type="entry name" value="DUF1697"/>
    <property type="match status" value="1"/>
</dbReference>
<accession>A0A2T3G525</accession>
<evidence type="ECO:0000313" key="2">
    <source>
        <dbReference type="Proteomes" id="UP000240974"/>
    </source>
</evidence>
<dbReference type="PANTHER" id="PTHR36439:SF1">
    <property type="entry name" value="DUF1697 DOMAIN-CONTAINING PROTEIN"/>
    <property type="match status" value="1"/>
</dbReference>
<sequence>MKRYGALLRGINISGKNKVVMAELKKEIESLMFENVKTYLNSGNVIFSSRENIEKITKQIEEMLKKNYDFKIPVFVLEQEKLKDILEHAPIWWGSDDKMIYDNLIFMIPPITFKEVFEEIGEAKEGLEKIQNYKDVIFWSFSRKDYQKTNWWPKTANTNVSKKITIRTANTIRKIVKI</sequence>
<protein>
    <submittedName>
        <fullName evidence="1">DUF1697 domain-containing protein</fullName>
    </submittedName>
</protein>
<dbReference type="EMBL" id="PYLQ01000004">
    <property type="protein sequence ID" value="PST42619.1"/>
    <property type="molecule type" value="Genomic_DNA"/>
</dbReference>
<dbReference type="Gene3D" id="3.30.70.1280">
    <property type="entry name" value="SP0830-like domains"/>
    <property type="match status" value="1"/>
</dbReference>
<organism evidence="1 2">
    <name type="scientific">Faecalibacillus intestinalis</name>
    <dbReference type="NCBI Taxonomy" id="1982626"/>
    <lineage>
        <taxon>Bacteria</taxon>
        <taxon>Bacillati</taxon>
        <taxon>Bacillota</taxon>
        <taxon>Erysipelotrichia</taxon>
        <taxon>Erysipelotrichales</taxon>
        <taxon>Coprobacillaceae</taxon>
        <taxon>Faecalibacillus</taxon>
    </lineage>
</organism>
<dbReference type="InterPro" id="IPR012545">
    <property type="entry name" value="DUF1697"/>
</dbReference>
<evidence type="ECO:0000313" key="1">
    <source>
        <dbReference type="EMBL" id="PST42619.1"/>
    </source>
</evidence>
<gene>
    <name evidence="1" type="ORF">C7U54_04940</name>
</gene>
<proteinExistence type="predicted"/>
<dbReference type="PANTHER" id="PTHR36439">
    <property type="entry name" value="BLL4334 PROTEIN"/>
    <property type="match status" value="1"/>
</dbReference>